<dbReference type="AlphaFoldDB" id="B9STW4"/>
<dbReference type="PROSITE" id="PS50090">
    <property type="entry name" value="MYB_LIKE"/>
    <property type="match status" value="1"/>
</dbReference>
<evidence type="ECO:0000256" key="1">
    <source>
        <dbReference type="ARBA" id="ARBA00004123"/>
    </source>
</evidence>
<dbReference type="Gene3D" id="1.10.246.220">
    <property type="match status" value="1"/>
</dbReference>
<dbReference type="GO" id="GO:0005634">
    <property type="term" value="C:nucleus"/>
    <property type="evidence" value="ECO:0007669"/>
    <property type="project" value="UniProtKB-SubCell"/>
</dbReference>
<dbReference type="InterPro" id="IPR017930">
    <property type="entry name" value="Myb_dom"/>
</dbReference>
<evidence type="ECO:0000259" key="4">
    <source>
        <dbReference type="PROSITE" id="PS51294"/>
    </source>
</evidence>
<feature type="domain" description="HTH myb-type" evidence="4">
    <location>
        <begin position="368"/>
        <end position="427"/>
    </location>
</feature>
<sequence length="473" mass="53704">MLDSKSEDNNRMQGTDKKVPLGDFSLLSTCAEAAVTDSNLNCNAREDSCLENVPLESHSSCSQKGERDIELVDASSRAMVFECPCDKNSLLLDKMTAQDLRQVFSGMFGRETSVLDKQWLKRHILFGLQNQGEIVNGLNLLDCGKTSKADEGETVILSSKSSSRSAPDSTDISDDQFIEKNHVKREKFYGCNSLESASSPVREIKFASVDETNIANILVTRKRTYRPTRIWTKGLQEQKSRYHSRKWGASTKNARKDSLLARSHKQHHQKGIGVAHLVFQKESLEGSCIPVPFDLRVQEGQSMKNTSLVGFYLEVLNRKHYCVSFIAVILLFRASVSTEDLDMETSLADSEKDISQSDCATRIKKARKQRRRHRRWTPSEVMKLVDGVSKYGVGKWTHIKKLLFSSSSYRTSVNLKDKWRNLLKASRNDMQKKRKIEHRETQASYQLPESVWNQIRELAVIYSYPGESKSNVS</sequence>
<evidence type="ECO:0000313" key="6">
    <source>
        <dbReference type="Proteomes" id="UP000008311"/>
    </source>
</evidence>
<dbReference type="PANTHER" id="PTHR47122">
    <property type="entry name" value="MYB-LIKE DNA-BINDING DOMAIN CONTAINING PROTEIN, EXPRESSED"/>
    <property type="match status" value="1"/>
</dbReference>
<feature type="domain" description="Myb-like" evidence="3">
    <location>
        <begin position="368"/>
        <end position="423"/>
    </location>
</feature>
<evidence type="ECO:0000256" key="2">
    <source>
        <dbReference type="ARBA" id="ARBA00023242"/>
    </source>
</evidence>
<dbReference type="Proteomes" id="UP000008311">
    <property type="component" value="Unassembled WGS sequence"/>
</dbReference>
<organism evidence="5 6">
    <name type="scientific">Ricinus communis</name>
    <name type="common">Castor bean</name>
    <dbReference type="NCBI Taxonomy" id="3988"/>
    <lineage>
        <taxon>Eukaryota</taxon>
        <taxon>Viridiplantae</taxon>
        <taxon>Streptophyta</taxon>
        <taxon>Embryophyta</taxon>
        <taxon>Tracheophyta</taxon>
        <taxon>Spermatophyta</taxon>
        <taxon>Magnoliopsida</taxon>
        <taxon>eudicotyledons</taxon>
        <taxon>Gunneridae</taxon>
        <taxon>Pentapetalae</taxon>
        <taxon>rosids</taxon>
        <taxon>fabids</taxon>
        <taxon>Malpighiales</taxon>
        <taxon>Euphorbiaceae</taxon>
        <taxon>Acalyphoideae</taxon>
        <taxon>Acalypheae</taxon>
        <taxon>Ricinus</taxon>
    </lineage>
</organism>
<dbReference type="eggNOG" id="ENOG502QRRM">
    <property type="taxonomic scope" value="Eukaryota"/>
</dbReference>
<dbReference type="InterPro" id="IPR001005">
    <property type="entry name" value="SANT/Myb"/>
</dbReference>
<dbReference type="Pfam" id="PF00249">
    <property type="entry name" value="Myb_DNA-binding"/>
    <property type="match status" value="1"/>
</dbReference>
<name>B9STW4_RICCO</name>
<dbReference type="PROSITE" id="PS51294">
    <property type="entry name" value="HTH_MYB"/>
    <property type="match status" value="1"/>
</dbReference>
<dbReference type="InParanoid" id="B9STW4"/>
<protein>
    <submittedName>
        <fullName evidence="5">Uncharacterized protein</fullName>
    </submittedName>
</protein>
<evidence type="ECO:0000259" key="3">
    <source>
        <dbReference type="PROSITE" id="PS50090"/>
    </source>
</evidence>
<dbReference type="InterPro" id="IPR009057">
    <property type="entry name" value="Homeodomain-like_sf"/>
</dbReference>
<proteinExistence type="predicted"/>
<comment type="subcellular location">
    <subcellularLocation>
        <location evidence="1">Nucleus</location>
    </subcellularLocation>
</comment>
<reference evidence="6" key="1">
    <citation type="journal article" date="2010" name="Nat. Biotechnol.">
        <title>Draft genome sequence of the oilseed species Ricinus communis.</title>
        <authorList>
            <person name="Chan A.P."/>
            <person name="Crabtree J."/>
            <person name="Zhao Q."/>
            <person name="Lorenzi H."/>
            <person name="Orvis J."/>
            <person name="Puiu D."/>
            <person name="Melake-Berhan A."/>
            <person name="Jones K.M."/>
            <person name="Redman J."/>
            <person name="Chen G."/>
            <person name="Cahoon E.B."/>
            <person name="Gedil M."/>
            <person name="Stanke M."/>
            <person name="Haas B.J."/>
            <person name="Wortman J.R."/>
            <person name="Fraser-Liggett C.M."/>
            <person name="Ravel J."/>
            <person name="Rabinowicz P.D."/>
        </authorList>
    </citation>
    <scope>NUCLEOTIDE SEQUENCE [LARGE SCALE GENOMIC DNA]</scope>
    <source>
        <strain evidence="6">cv. Hale</strain>
    </source>
</reference>
<evidence type="ECO:0000313" key="5">
    <source>
        <dbReference type="EMBL" id="EEF32959.1"/>
    </source>
</evidence>
<dbReference type="PANTHER" id="PTHR47122:SF8">
    <property type="entry name" value="MYB-LIKE DOMAIN-CONTAINING PROTEIN"/>
    <property type="match status" value="1"/>
</dbReference>
<keyword evidence="6" id="KW-1185">Reference proteome</keyword>
<dbReference type="EMBL" id="EQ974135">
    <property type="protein sequence ID" value="EEF32959.1"/>
    <property type="molecule type" value="Genomic_DNA"/>
</dbReference>
<dbReference type="CDD" id="cd11660">
    <property type="entry name" value="SANT_TRF"/>
    <property type="match status" value="1"/>
</dbReference>
<dbReference type="SMART" id="SM00717">
    <property type="entry name" value="SANT"/>
    <property type="match status" value="1"/>
</dbReference>
<accession>B9STW4</accession>
<keyword evidence="2" id="KW-0539">Nucleus</keyword>
<dbReference type="SUPFAM" id="SSF46689">
    <property type="entry name" value="Homeodomain-like"/>
    <property type="match status" value="1"/>
</dbReference>
<gene>
    <name evidence="5" type="ORF">RCOM_0545200</name>
</gene>